<dbReference type="PROSITE" id="PS51934">
    <property type="entry name" value="LRAT"/>
    <property type="match status" value="1"/>
</dbReference>
<evidence type="ECO:0000313" key="9">
    <source>
        <dbReference type="Proteomes" id="UP000694044"/>
    </source>
</evidence>
<dbReference type="EMBL" id="JAGDFM010000195">
    <property type="protein sequence ID" value="KAG7382852.1"/>
    <property type="molecule type" value="Genomic_DNA"/>
</dbReference>
<organism evidence="8 9">
    <name type="scientific">Phytophthora pseudosyringae</name>
    <dbReference type="NCBI Taxonomy" id="221518"/>
    <lineage>
        <taxon>Eukaryota</taxon>
        <taxon>Sar</taxon>
        <taxon>Stramenopiles</taxon>
        <taxon>Oomycota</taxon>
        <taxon>Peronosporomycetes</taxon>
        <taxon>Peronosporales</taxon>
        <taxon>Peronosporaceae</taxon>
        <taxon>Phytophthora</taxon>
    </lineage>
</organism>
<name>A0A8T1VNG6_9STRA</name>
<evidence type="ECO:0000256" key="1">
    <source>
        <dbReference type="ARBA" id="ARBA00007824"/>
    </source>
</evidence>
<evidence type="ECO:0000256" key="2">
    <source>
        <dbReference type="ARBA" id="ARBA00013278"/>
    </source>
</evidence>
<keyword evidence="5" id="KW-0443">Lipid metabolism</keyword>
<evidence type="ECO:0000256" key="5">
    <source>
        <dbReference type="ARBA" id="ARBA00023098"/>
    </source>
</evidence>
<dbReference type="AlphaFoldDB" id="A0A8T1VNG6"/>
<evidence type="ECO:0000313" key="8">
    <source>
        <dbReference type="EMBL" id="KAG7382852.1"/>
    </source>
</evidence>
<keyword evidence="8" id="KW-0675">Receptor</keyword>
<sequence>MEEYSVGDVLRFRVRGFSHLALYIDNGRIVHFWSESGYFNFTVRENTIQEMLEVGSSSPTCYTNTLDEYMGLEPFSRDEIVERARGELGATGYNLVMNNCEHFVTWVRYGRAVSPQIRSSAGTILTHRPGKAPRSRPGTVQSRLP</sequence>
<comment type="similarity">
    <text evidence="1">Belongs to the H-rev107 family.</text>
</comment>
<evidence type="ECO:0000259" key="7">
    <source>
        <dbReference type="PROSITE" id="PS51934"/>
    </source>
</evidence>
<dbReference type="InterPro" id="IPR051496">
    <property type="entry name" value="H-rev107_PLA/AT"/>
</dbReference>
<dbReference type="InterPro" id="IPR007053">
    <property type="entry name" value="LRAT_dom"/>
</dbReference>
<dbReference type="PANTHER" id="PTHR13943">
    <property type="entry name" value="HRAS-LIKE SUPPRESSOR - RELATED"/>
    <property type="match status" value="1"/>
</dbReference>
<keyword evidence="4" id="KW-0378">Hydrolase</keyword>
<proteinExistence type="inferred from homology"/>
<evidence type="ECO:0000256" key="4">
    <source>
        <dbReference type="ARBA" id="ARBA00022801"/>
    </source>
</evidence>
<dbReference type="OrthoDB" id="421951at2759"/>
<dbReference type="GO" id="GO:0004623">
    <property type="term" value="F:phospholipase A2 activity"/>
    <property type="evidence" value="ECO:0007669"/>
    <property type="project" value="UniProtKB-EC"/>
</dbReference>
<keyword evidence="9" id="KW-1185">Reference proteome</keyword>
<reference evidence="8" key="1">
    <citation type="submission" date="2021-02" db="EMBL/GenBank/DDBJ databases">
        <authorList>
            <person name="Palmer J.M."/>
        </authorList>
    </citation>
    <scope>NUCLEOTIDE SEQUENCE</scope>
    <source>
        <strain evidence="8">SCRP734</strain>
    </source>
</reference>
<dbReference type="Proteomes" id="UP000694044">
    <property type="component" value="Unassembled WGS sequence"/>
</dbReference>
<evidence type="ECO:0000256" key="3">
    <source>
        <dbReference type="ARBA" id="ARBA00022679"/>
    </source>
</evidence>
<feature type="region of interest" description="Disordered" evidence="6">
    <location>
        <begin position="120"/>
        <end position="145"/>
    </location>
</feature>
<dbReference type="GO" id="GO:0008970">
    <property type="term" value="F:phospholipase A1 activity"/>
    <property type="evidence" value="ECO:0007669"/>
    <property type="project" value="TreeGrafter"/>
</dbReference>
<comment type="caution">
    <text evidence="8">The sequence shown here is derived from an EMBL/GenBank/DDBJ whole genome shotgun (WGS) entry which is preliminary data.</text>
</comment>
<dbReference type="GO" id="GO:0070292">
    <property type="term" value="P:N-acylphosphatidylethanolamine metabolic process"/>
    <property type="evidence" value="ECO:0007669"/>
    <property type="project" value="TreeGrafter"/>
</dbReference>
<dbReference type="PANTHER" id="PTHR13943:SF77">
    <property type="entry name" value="LRAT DOMAIN-CONTAINING PROTEIN"/>
    <property type="match status" value="1"/>
</dbReference>
<dbReference type="GO" id="GO:0016410">
    <property type="term" value="F:N-acyltransferase activity"/>
    <property type="evidence" value="ECO:0007669"/>
    <property type="project" value="TreeGrafter"/>
</dbReference>
<dbReference type="GO" id="GO:0005737">
    <property type="term" value="C:cytoplasm"/>
    <property type="evidence" value="ECO:0007669"/>
    <property type="project" value="TreeGrafter"/>
</dbReference>
<dbReference type="EC" id="3.1.1.4" evidence="2"/>
<protein>
    <recommendedName>
        <fullName evidence="2">phospholipase A2</fullName>
        <ecNumber evidence="2">3.1.1.4</ecNumber>
    </recommendedName>
</protein>
<evidence type="ECO:0000256" key="6">
    <source>
        <dbReference type="SAM" id="MobiDB-lite"/>
    </source>
</evidence>
<dbReference type="Pfam" id="PF04970">
    <property type="entry name" value="LRAT"/>
    <property type="match status" value="1"/>
</dbReference>
<gene>
    <name evidence="8" type="primary">RARRES3_1</name>
    <name evidence="8" type="ORF">PHYPSEUDO_004303</name>
</gene>
<feature type="domain" description="LRAT" evidence="7">
    <location>
        <begin position="9"/>
        <end position="116"/>
    </location>
</feature>
<accession>A0A8T1VNG6</accession>
<keyword evidence="3" id="KW-0808">Transferase</keyword>